<dbReference type="GO" id="GO:0003700">
    <property type="term" value="F:DNA-binding transcription factor activity"/>
    <property type="evidence" value="ECO:0007669"/>
    <property type="project" value="InterPro"/>
</dbReference>
<dbReference type="InterPro" id="IPR024370">
    <property type="entry name" value="PBP_domain"/>
</dbReference>
<dbReference type="InterPro" id="IPR000847">
    <property type="entry name" value="LysR_HTH_N"/>
</dbReference>
<organism evidence="3 4">
    <name type="scientific">Georgfuchsia toluolica</name>
    <dbReference type="NCBI Taxonomy" id="424218"/>
    <lineage>
        <taxon>Bacteria</taxon>
        <taxon>Pseudomonadati</taxon>
        <taxon>Pseudomonadota</taxon>
        <taxon>Betaproteobacteria</taxon>
        <taxon>Nitrosomonadales</taxon>
        <taxon>Sterolibacteriaceae</taxon>
        <taxon>Georgfuchsia</taxon>
    </lineage>
</organism>
<dbReference type="Gene3D" id="1.10.10.10">
    <property type="entry name" value="Winged helix-like DNA-binding domain superfamily/Winged helix DNA-binding domain"/>
    <property type="match status" value="1"/>
</dbReference>
<dbReference type="SUPFAM" id="SSF53850">
    <property type="entry name" value="Periplasmic binding protein-like II"/>
    <property type="match status" value="1"/>
</dbReference>
<evidence type="ECO:0000313" key="4">
    <source>
        <dbReference type="Proteomes" id="UP000742786"/>
    </source>
</evidence>
<dbReference type="PANTHER" id="PTHR38431:SF1">
    <property type="entry name" value="BLL2305 PROTEIN"/>
    <property type="match status" value="1"/>
</dbReference>
<reference evidence="3" key="1">
    <citation type="submission" date="2021-04" db="EMBL/GenBank/DDBJ databases">
        <authorList>
            <person name="Hornung B."/>
        </authorList>
    </citation>
    <scope>NUCLEOTIDE SEQUENCE</scope>
    <source>
        <strain evidence="3">G5G6</strain>
    </source>
</reference>
<dbReference type="Pfam" id="PF00126">
    <property type="entry name" value="HTH_1"/>
    <property type="match status" value="1"/>
</dbReference>
<protein>
    <submittedName>
        <fullName evidence="3">Molybdate transport repressor ModE-like protein</fullName>
    </submittedName>
</protein>
<dbReference type="Proteomes" id="UP000742786">
    <property type="component" value="Unassembled WGS sequence"/>
</dbReference>
<dbReference type="Pfam" id="PF12727">
    <property type="entry name" value="PBP_like"/>
    <property type="match status" value="1"/>
</dbReference>
<evidence type="ECO:0000259" key="1">
    <source>
        <dbReference type="Pfam" id="PF00126"/>
    </source>
</evidence>
<comment type="caution">
    <text evidence="3">The sequence shown here is derived from an EMBL/GenBank/DDBJ whole genome shotgun (WGS) entry which is preliminary data.</text>
</comment>
<proteinExistence type="predicted"/>
<accession>A0A916N8E7</accession>
<dbReference type="AlphaFoldDB" id="A0A916N8E7"/>
<dbReference type="EMBL" id="CAJQUM010000001">
    <property type="protein sequence ID" value="CAG4883182.1"/>
    <property type="molecule type" value="Genomic_DNA"/>
</dbReference>
<dbReference type="PANTHER" id="PTHR38431">
    <property type="entry name" value="BLL2305 PROTEIN"/>
    <property type="match status" value="1"/>
</dbReference>
<evidence type="ECO:0000259" key="2">
    <source>
        <dbReference type="Pfam" id="PF12727"/>
    </source>
</evidence>
<evidence type="ECO:0000313" key="3">
    <source>
        <dbReference type="EMBL" id="CAG4883182.1"/>
    </source>
</evidence>
<dbReference type="SUPFAM" id="SSF46785">
    <property type="entry name" value="Winged helix' DNA-binding domain"/>
    <property type="match status" value="1"/>
</dbReference>
<feature type="domain" description="HTH lysR-type" evidence="1">
    <location>
        <begin position="39"/>
        <end position="97"/>
    </location>
</feature>
<dbReference type="RefSeq" id="WP_220635176.1">
    <property type="nucleotide sequence ID" value="NZ_CAJQUM010000001.1"/>
</dbReference>
<keyword evidence="4" id="KW-1185">Reference proteome</keyword>
<dbReference type="InterPro" id="IPR036390">
    <property type="entry name" value="WH_DNA-bd_sf"/>
</dbReference>
<dbReference type="InterPro" id="IPR036388">
    <property type="entry name" value="WH-like_DNA-bd_sf"/>
</dbReference>
<sequence>MSKLATISQEEIAADIHLPRLRWYWDFGLNLSEPETRKLLTLLVALFDTTALREAALKAGMSYRTAWGLLRRCEEELGMTMVTMQRGRGTQLTPLGESLVELDAAARLALGEGHSAWEGRMRSLIEPLRRPVTTSPNRLCVLGSHDIALADWVEHGRQVPIDMIWRGSEDALSALGRGECDAAGFHIPDTWGSDRFSAWLSQWLDPRLHVCIPVMWRQQGLLVRSGNPLQLESLMDVVERGACFVNRQRGSGTRRLIDEMLDKRNIDRGRLLGYGREEFTHDAIAATIASGQADAGIALKAVAYRYDIDFVPLVRERYGFAMRRSSLTSPQVKTLLQRLRGGTFRNRLHALPGYEPMSEVSPLDWDSWIKKTQG</sequence>
<feature type="domain" description="PBP" evidence="2">
    <location>
        <begin position="156"/>
        <end position="339"/>
    </location>
</feature>
<name>A0A916N8E7_9PROT</name>
<gene>
    <name evidence="3" type="ORF">GTOL_11064</name>
</gene>